<name>A0A3M6X9L2_HORWE</name>
<comment type="caution">
    <text evidence="3">The sequence shown here is derived from an EMBL/GenBank/DDBJ whole genome shotgun (WGS) entry which is preliminary data.</text>
</comment>
<comment type="similarity">
    <text evidence="1">Belongs to the peptidase S12 family.</text>
</comment>
<evidence type="ECO:0000256" key="1">
    <source>
        <dbReference type="ARBA" id="ARBA00038215"/>
    </source>
</evidence>
<dbReference type="Pfam" id="PF00144">
    <property type="entry name" value="Beta-lactamase"/>
    <property type="match status" value="1"/>
</dbReference>
<sequence>MTLKRLTKFVTADTLHLAGVPSASIAILEDGKLSATVITNGTENAETLYQACSISKAITSLAVARLVDDGHLSYDTRVIQQIPRDVIAGMLEPSTAHLMDYVTVRMLLSHTSGLSQHGFPGYNGETPPVADVLSGDPPSNTPKVRFDSFPGAQFSYSGGGFTVLQVFLEQVMQRPFKDVMYETVFKSLNMTRSSYGGLRADEVNYAKAHLTASVQASVEYNHFTELAAAGLWTTPTDLLKAMSAVQESLLSDSGFLKPATAKVMLTQIPQDSGLTTMALGWGSDASVFGHSGDNEPGYQCYAFGAHGGIANADLGNEGTRESSRLPLRNGLAVMTNSVEGLKQVKKIVGAVFFLKQWPRFKSLVCQFGKTDFVPYGIQGGTGDEWRKWAGRWEGGWSLVERHDVEPALAFRDFPPQSLVPAAIPLDAGEHMFVADGLNVAVRMMLKDGKPVMEVIQGGGSKILVPE</sequence>
<feature type="domain" description="Beta-lactamase-related" evidence="2">
    <location>
        <begin position="19"/>
        <end position="340"/>
    </location>
</feature>
<dbReference type="PANTHER" id="PTHR46825">
    <property type="entry name" value="D-ALANYL-D-ALANINE-CARBOXYPEPTIDASE/ENDOPEPTIDASE AMPH"/>
    <property type="match status" value="1"/>
</dbReference>
<dbReference type="InterPro" id="IPR012338">
    <property type="entry name" value="Beta-lactam/transpept-like"/>
</dbReference>
<dbReference type="Proteomes" id="UP000281245">
    <property type="component" value="Unassembled WGS sequence"/>
</dbReference>
<evidence type="ECO:0000313" key="3">
    <source>
        <dbReference type="EMBL" id="RMX87168.1"/>
    </source>
</evidence>
<dbReference type="InterPro" id="IPR050491">
    <property type="entry name" value="AmpC-like"/>
</dbReference>
<dbReference type="InterPro" id="IPR001466">
    <property type="entry name" value="Beta-lactam-related"/>
</dbReference>
<reference evidence="3 4" key="1">
    <citation type="journal article" date="2018" name="BMC Genomics">
        <title>Genomic evidence for intraspecific hybridization in a clonal and extremely halotolerant yeast.</title>
        <authorList>
            <person name="Gostincar C."/>
            <person name="Stajich J.E."/>
            <person name="Zupancic J."/>
            <person name="Zalar P."/>
            <person name="Gunde-Cimerman N."/>
        </authorList>
    </citation>
    <scope>NUCLEOTIDE SEQUENCE [LARGE SCALE GENOMIC DNA]</scope>
    <source>
        <strain evidence="3 4">EXF-6656</strain>
    </source>
</reference>
<evidence type="ECO:0000313" key="4">
    <source>
        <dbReference type="Proteomes" id="UP000281245"/>
    </source>
</evidence>
<proteinExistence type="inferred from homology"/>
<dbReference type="SUPFAM" id="SSF56601">
    <property type="entry name" value="beta-lactamase/transpeptidase-like"/>
    <property type="match status" value="1"/>
</dbReference>
<dbReference type="OrthoDB" id="5946976at2759"/>
<dbReference type="EMBL" id="QWIJ01000129">
    <property type="protein sequence ID" value="RMX87168.1"/>
    <property type="molecule type" value="Genomic_DNA"/>
</dbReference>
<dbReference type="PANTHER" id="PTHR46825:SF9">
    <property type="entry name" value="BETA-LACTAMASE-RELATED DOMAIN-CONTAINING PROTEIN"/>
    <property type="match status" value="1"/>
</dbReference>
<gene>
    <name evidence="3" type="ORF">D0869_02547</name>
</gene>
<organism evidence="3 4">
    <name type="scientific">Hortaea werneckii</name>
    <name type="common">Black yeast</name>
    <name type="synonym">Cladosporium werneckii</name>
    <dbReference type="NCBI Taxonomy" id="91943"/>
    <lineage>
        <taxon>Eukaryota</taxon>
        <taxon>Fungi</taxon>
        <taxon>Dikarya</taxon>
        <taxon>Ascomycota</taxon>
        <taxon>Pezizomycotina</taxon>
        <taxon>Dothideomycetes</taxon>
        <taxon>Dothideomycetidae</taxon>
        <taxon>Mycosphaerellales</taxon>
        <taxon>Teratosphaeriaceae</taxon>
        <taxon>Hortaea</taxon>
    </lineage>
</organism>
<evidence type="ECO:0000259" key="2">
    <source>
        <dbReference type="Pfam" id="PF00144"/>
    </source>
</evidence>
<accession>A0A3M6X9L2</accession>
<dbReference type="AlphaFoldDB" id="A0A3M6X9L2"/>
<protein>
    <recommendedName>
        <fullName evidence="2">Beta-lactamase-related domain-containing protein</fullName>
    </recommendedName>
</protein>
<dbReference type="Gene3D" id="3.40.710.10">
    <property type="entry name" value="DD-peptidase/beta-lactamase superfamily"/>
    <property type="match status" value="1"/>
</dbReference>